<dbReference type="AlphaFoldDB" id="W9YDR7"/>
<gene>
    <name evidence="8" type="ORF">A1O3_04335</name>
</gene>
<dbReference type="InterPro" id="IPR002403">
    <property type="entry name" value="Cyt_P450_E_grp-IV"/>
</dbReference>
<dbReference type="CDD" id="cd11040">
    <property type="entry name" value="CYP7_CYP8-like"/>
    <property type="match status" value="1"/>
</dbReference>
<dbReference type="InterPro" id="IPR050529">
    <property type="entry name" value="CYP450_sterol_14alpha_dmase"/>
</dbReference>
<dbReference type="PROSITE" id="PS51257">
    <property type="entry name" value="PROKAR_LIPOPROTEIN"/>
    <property type="match status" value="1"/>
</dbReference>
<dbReference type="GO" id="GO:0008395">
    <property type="term" value="F:steroid hydroxylase activity"/>
    <property type="evidence" value="ECO:0007669"/>
    <property type="project" value="TreeGrafter"/>
</dbReference>
<reference evidence="8 9" key="1">
    <citation type="submission" date="2013-03" db="EMBL/GenBank/DDBJ databases">
        <title>The Genome Sequence of Capronia epimyces CBS 606.96.</title>
        <authorList>
            <consortium name="The Broad Institute Genomics Platform"/>
            <person name="Cuomo C."/>
            <person name="de Hoog S."/>
            <person name="Gorbushina A."/>
            <person name="Walker B."/>
            <person name="Young S.K."/>
            <person name="Zeng Q."/>
            <person name="Gargeya S."/>
            <person name="Fitzgerald M."/>
            <person name="Haas B."/>
            <person name="Abouelleil A."/>
            <person name="Allen A.W."/>
            <person name="Alvarado L."/>
            <person name="Arachchi H.M."/>
            <person name="Berlin A.M."/>
            <person name="Chapman S.B."/>
            <person name="Gainer-Dewar J."/>
            <person name="Goldberg J."/>
            <person name="Griggs A."/>
            <person name="Gujja S."/>
            <person name="Hansen M."/>
            <person name="Howarth C."/>
            <person name="Imamovic A."/>
            <person name="Ireland A."/>
            <person name="Larimer J."/>
            <person name="McCowan C."/>
            <person name="Murphy C."/>
            <person name="Pearson M."/>
            <person name="Poon T.W."/>
            <person name="Priest M."/>
            <person name="Roberts A."/>
            <person name="Saif S."/>
            <person name="Shea T."/>
            <person name="Sisk P."/>
            <person name="Sykes S."/>
            <person name="Wortman J."/>
            <person name="Nusbaum C."/>
            <person name="Birren B."/>
        </authorList>
    </citation>
    <scope>NUCLEOTIDE SEQUENCE [LARGE SCALE GENOMIC DNA]</scope>
    <source>
        <strain evidence="8 9">CBS 606.96</strain>
    </source>
</reference>
<evidence type="ECO:0000256" key="2">
    <source>
        <dbReference type="ARBA" id="ARBA00010617"/>
    </source>
</evidence>
<dbReference type="Proteomes" id="UP000019478">
    <property type="component" value="Unassembled WGS sequence"/>
</dbReference>
<evidence type="ECO:0000256" key="3">
    <source>
        <dbReference type="ARBA" id="ARBA00022617"/>
    </source>
</evidence>
<dbReference type="RefSeq" id="XP_007732655.1">
    <property type="nucleotide sequence ID" value="XM_007734465.1"/>
</dbReference>
<proteinExistence type="inferred from homology"/>
<keyword evidence="7" id="KW-1133">Transmembrane helix</keyword>
<dbReference type="Pfam" id="PF00067">
    <property type="entry name" value="p450"/>
    <property type="match status" value="1"/>
</dbReference>
<feature type="transmembrane region" description="Helical" evidence="7">
    <location>
        <begin position="20"/>
        <end position="45"/>
    </location>
</feature>
<keyword evidence="7" id="KW-0472">Membrane</keyword>
<feature type="binding site" description="axial binding residue" evidence="6">
    <location>
        <position position="506"/>
    </location>
    <ligand>
        <name>heme</name>
        <dbReference type="ChEBI" id="CHEBI:30413"/>
    </ligand>
    <ligandPart>
        <name>Fe</name>
        <dbReference type="ChEBI" id="CHEBI:18248"/>
    </ligandPart>
</feature>
<keyword evidence="3 6" id="KW-0349">Heme</keyword>
<keyword evidence="9" id="KW-1185">Reference proteome</keyword>
<dbReference type="PANTHER" id="PTHR24304">
    <property type="entry name" value="CYTOCHROME P450 FAMILY 7"/>
    <property type="match status" value="1"/>
</dbReference>
<dbReference type="GO" id="GO:0020037">
    <property type="term" value="F:heme binding"/>
    <property type="evidence" value="ECO:0007669"/>
    <property type="project" value="InterPro"/>
</dbReference>
<dbReference type="STRING" id="1182542.W9YDR7"/>
<evidence type="ECO:0000256" key="4">
    <source>
        <dbReference type="ARBA" id="ARBA00022723"/>
    </source>
</evidence>
<comment type="cofactor">
    <cofactor evidence="1 6">
        <name>heme</name>
        <dbReference type="ChEBI" id="CHEBI:30413"/>
    </cofactor>
</comment>
<dbReference type="SUPFAM" id="SSF48264">
    <property type="entry name" value="Cytochrome P450"/>
    <property type="match status" value="1"/>
</dbReference>
<dbReference type="GO" id="GO:0005506">
    <property type="term" value="F:iron ion binding"/>
    <property type="evidence" value="ECO:0007669"/>
    <property type="project" value="InterPro"/>
</dbReference>
<keyword evidence="5 6" id="KW-0408">Iron</keyword>
<dbReference type="InterPro" id="IPR036396">
    <property type="entry name" value="Cyt_P450_sf"/>
</dbReference>
<dbReference type="GO" id="GO:0016705">
    <property type="term" value="F:oxidoreductase activity, acting on paired donors, with incorporation or reduction of molecular oxygen"/>
    <property type="evidence" value="ECO:0007669"/>
    <property type="project" value="InterPro"/>
</dbReference>
<dbReference type="HOGENOM" id="CLU_018012_2_2_1"/>
<dbReference type="GeneID" id="19168455"/>
<evidence type="ECO:0000256" key="1">
    <source>
        <dbReference type="ARBA" id="ARBA00001971"/>
    </source>
</evidence>
<sequence>MLQLRLAATLRDHFLPTTWLHVLFAIPLLVGAACLFTWLVTTIQFRRTVAQIRSRSLAASATATANVKPIAPPVLPYVVPWLGSALAFLNENPGSFWTMLRSKLAETGASIPVCTILLGGQKAHVVSSAAAVQALFKSKHVSRDIFNHQLATKALGSSQRDAEIMFPPTITDTTHDQRDKDKADKADTMEALNHEFLLNQSAVNALTKSFFDCLQREFDRAEFDHEWKSVHLFTWLKRVMFNVATTAVLGSTILKLNPNLAEQFWDYEAGLLARFYGVPRLVKPEAYACLDVMLDKTQEWLELGRDQADFNPADDPEWEPLFGSKVVRARHRLYERMGLTARGKAAFDLGFLFGLQSNAVPITCWLLAHLFSPMTPAHVLPKIQTEIKAAQRPNGEIDIAILSSQPLLNSALHETMRQYVDSLVTRQLNKDMIIDGYLLKKNDLIMAPSSLSQHDPTFWEQEDAPSADSWYAERFLKHDDQTGRDYFSTSWTAGKFFPFGGGTQVCPGRVFAKQEILGALAAILSRFDIKFVEFAGTDKNANLVGLGKGASGFPKVKRQYAGNGTLKMDGDICVQIRRK</sequence>
<evidence type="ECO:0000313" key="9">
    <source>
        <dbReference type="Proteomes" id="UP000019478"/>
    </source>
</evidence>
<evidence type="ECO:0000256" key="6">
    <source>
        <dbReference type="PIRSR" id="PIRSR602403-1"/>
    </source>
</evidence>
<dbReference type="OrthoDB" id="3366823at2759"/>
<dbReference type="InterPro" id="IPR001128">
    <property type="entry name" value="Cyt_P450"/>
</dbReference>
<evidence type="ECO:0000256" key="5">
    <source>
        <dbReference type="ARBA" id="ARBA00023004"/>
    </source>
</evidence>
<dbReference type="PRINTS" id="PR00465">
    <property type="entry name" value="EP450IV"/>
</dbReference>
<name>W9YDR7_9EURO</name>
<evidence type="ECO:0000256" key="7">
    <source>
        <dbReference type="SAM" id="Phobius"/>
    </source>
</evidence>
<comment type="similarity">
    <text evidence="2">Belongs to the cytochrome P450 family.</text>
</comment>
<protein>
    <recommendedName>
        <fullName evidence="10">Cytochrome P450 oxidoreductase</fullName>
    </recommendedName>
</protein>
<keyword evidence="4 6" id="KW-0479">Metal-binding</keyword>
<keyword evidence="7" id="KW-0812">Transmembrane</keyword>
<dbReference type="EMBL" id="AMGY01000003">
    <property type="protein sequence ID" value="EXJ87376.1"/>
    <property type="molecule type" value="Genomic_DNA"/>
</dbReference>
<evidence type="ECO:0008006" key="10">
    <source>
        <dbReference type="Google" id="ProtNLM"/>
    </source>
</evidence>
<accession>W9YDR7</accession>
<dbReference type="eggNOG" id="KOG0684">
    <property type="taxonomic scope" value="Eukaryota"/>
</dbReference>
<organism evidence="8 9">
    <name type="scientific">Capronia epimyces CBS 606.96</name>
    <dbReference type="NCBI Taxonomy" id="1182542"/>
    <lineage>
        <taxon>Eukaryota</taxon>
        <taxon>Fungi</taxon>
        <taxon>Dikarya</taxon>
        <taxon>Ascomycota</taxon>
        <taxon>Pezizomycotina</taxon>
        <taxon>Eurotiomycetes</taxon>
        <taxon>Chaetothyriomycetidae</taxon>
        <taxon>Chaetothyriales</taxon>
        <taxon>Herpotrichiellaceae</taxon>
        <taxon>Capronia</taxon>
    </lineage>
</organism>
<dbReference type="PANTHER" id="PTHR24304:SF2">
    <property type="entry name" value="24-HYDROXYCHOLESTEROL 7-ALPHA-HYDROXYLASE"/>
    <property type="match status" value="1"/>
</dbReference>
<dbReference type="Gene3D" id="1.10.630.10">
    <property type="entry name" value="Cytochrome P450"/>
    <property type="match status" value="1"/>
</dbReference>
<evidence type="ECO:0000313" key="8">
    <source>
        <dbReference type="EMBL" id="EXJ87376.1"/>
    </source>
</evidence>
<comment type="caution">
    <text evidence="8">The sequence shown here is derived from an EMBL/GenBank/DDBJ whole genome shotgun (WGS) entry which is preliminary data.</text>
</comment>